<feature type="domain" description="N-acetyltransferase" evidence="3">
    <location>
        <begin position="1"/>
        <end position="162"/>
    </location>
</feature>
<dbReference type="Proteomes" id="UP000481030">
    <property type="component" value="Unassembled WGS sequence"/>
</dbReference>
<dbReference type="RefSeq" id="WP_151534852.1">
    <property type="nucleotide sequence ID" value="NZ_WBOS01000004.1"/>
</dbReference>
<keyword evidence="5" id="KW-1185">Reference proteome</keyword>
<dbReference type="PANTHER" id="PTHR43420">
    <property type="entry name" value="ACETYLTRANSFERASE"/>
    <property type="match status" value="1"/>
</dbReference>
<keyword evidence="2" id="KW-0012">Acyltransferase</keyword>
<protein>
    <submittedName>
        <fullName evidence="4">GNAT family N-acetyltransferase</fullName>
    </submittedName>
</protein>
<accession>A0A6L3V706</accession>
<dbReference type="SUPFAM" id="SSF55729">
    <property type="entry name" value="Acyl-CoA N-acyltransferases (Nat)"/>
    <property type="match status" value="1"/>
</dbReference>
<dbReference type="InterPro" id="IPR016181">
    <property type="entry name" value="Acyl_CoA_acyltransferase"/>
</dbReference>
<dbReference type="CDD" id="cd04301">
    <property type="entry name" value="NAT_SF"/>
    <property type="match status" value="1"/>
</dbReference>
<gene>
    <name evidence="4" type="ORF">F7731_11065</name>
</gene>
<evidence type="ECO:0000259" key="3">
    <source>
        <dbReference type="PROSITE" id="PS51186"/>
    </source>
</evidence>
<dbReference type="AlphaFoldDB" id="A0A6L3V706"/>
<name>A0A6L3V706_9BACI</name>
<keyword evidence="1 4" id="KW-0808">Transferase</keyword>
<proteinExistence type="predicted"/>
<dbReference type="Gene3D" id="3.40.630.30">
    <property type="match status" value="1"/>
</dbReference>
<evidence type="ECO:0000313" key="5">
    <source>
        <dbReference type="Proteomes" id="UP000481030"/>
    </source>
</evidence>
<dbReference type="GO" id="GO:0016747">
    <property type="term" value="F:acyltransferase activity, transferring groups other than amino-acyl groups"/>
    <property type="evidence" value="ECO:0007669"/>
    <property type="project" value="InterPro"/>
</dbReference>
<dbReference type="PROSITE" id="PS51186">
    <property type="entry name" value="GNAT"/>
    <property type="match status" value="1"/>
</dbReference>
<evidence type="ECO:0000313" key="4">
    <source>
        <dbReference type="EMBL" id="KAB2336050.1"/>
    </source>
</evidence>
<reference evidence="4 5" key="1">
    <citation type="journal article" date="2016" name="Antonie Van Leeuwenhoek">
        <title>Bacillus depressus sp. nov., isolated from soil of a sunflower field.</title>
        <authorList>
            <person name="Wei X."/>
            <person name="Xin D."/>
            <person name="Xin Y."/>
            <person name="Zhang H."/>
            <person name="Wang T."/>
            <person name="Zhang J."/>
        </authorList>
    </citation>
    <scope>NUCLEOTIDE SEQUENCE [LARGE SCALE GENOMIC DNA]</scope>
    <source>
        <strain evidence="4 5">BZ1</strain>
    </source>
</reference>
<evidence type="ECO:0000256" key="2">
    <source>
        <dbReference type="ARBA" id="ARBA00023315"/>
    </source>
</evidence>
<dbReference type="OrthoDB" id="9799092at2"/>
<dbReference type="InterPro" id="IPR050680">
    <property type="entry name" value="YpeA/RimI_acetyltransf"/>
</dbReference>
<organism evidence="4 5">
    <name type="scientific">Cytobacillus depressus</name>
    <dbReference type="NCBI Taxonomy" id="1602942"/>
    <lineage>
        <taxon>Bacteria</taxon>
        <taxon>Bacillati</taxon>
        <taxon>Bacillota</taxon>
        <taxon>Bacilli</taxon>
        <taxon>Bacillales</taxon>
        <taxon>Bacillaceae</taxon>
        <taxon>Cytobacillus</taxon>
    </lineage>
</organism>
<comment type="caution">
    <text evidence="4">The sequence shown here is derived from an EMBL/GenBank/DDBJ whole genome shotgun (WGS) entry which is preliminary data.</text>
</comment>
<dbReference type="EMBL" id="WBOS01000004">
    <property type="protein sequence ID" value="KAB2336050.1"/>
    <property type="molecule type" value="Genomic_DNA"/>
</dbReference>
<dbReference type="Pfam" id="PF00583">
    <property type="entry name" value="Acetyltransf_1"/>
    <property type="match status" value="1"/>
</dbReference>
<dbReference type="InterPro" id="IPR000182">
    <property type="entry name" value="GNAT_dom"/>
</dbReference>
<dbReference type="PANTHER" id="PTHR43420:SF12">
    <property type="entry name" value="N-ACETYLTRANSFERASE DOMAIN-CONTAINING PROTEIN"/>
    <property type="match status" value="1"/>
</dbReference>
<sequence>MNIRLLNSNDAEAYLEMRLTALQNHPAAFASSYEEEKDRPAKMYGERFQSEESFTFGAFDNETLIGSVTLLREMKLKLKHRANIVAMYVSPDYRKKSIGRMLMTAAIDKAKELNGIEQIYLSVEATNIPAIRLYSSFGFEVYGEDKKALKVGETYFDEKHMVLHL</sequence>
<evidence type="ECO:0000256" key="1">
    <source>
        <dbReference type="ARBA" id="ARBA00022679"/>
    </source>
</evidence>